<gene>
    <name evidence="1" type="ORF">L1987_16039</name>
</gene>
<reference evidence="2" key="1">
    <citation type="journal article" date="2022" name="Mol. Ecol. Resour.">
        <title>The genomes of chicory, endive, great burdock and yacon provide insights into Asteraceae palaeo-polyploidization history and plant inulin production.</title>
        <authorList>
            <person name="Fan W."/>
            <person name="Wang S."/>
            <person name="Wang H."/>
            <person name="Wang A."/>
            <person name="Jiang F."/>
            <person name="Liu H."/>
            <person name="Zhao H."/>
            <person name="Xu D."/>
            <person name="Zhang Y."/>
        </authorList>
    </citation>
    <scope>NUCLEOTIDE SEQUENCE [LARGE SCALE GENOMIC DNA]</scope>
    <source>
        <strain evidence="2">cv. Yunnan</strain>
    </source>
</reference>
<proteinExistence type="predicted"/>
<sequence>MDALHLIFLIVSLLTVGSVVTAHNITTILSDFPEYRELNNYLLQTKLSDEINNRETITVLLLNNGAVSALAAKHPLSVVKGVLSLHILLDYYDNKKLHAIPDGTTLSTTLYQNH</sequence>
<dbReference type="EMBL" id="CM042022">
    <property type="protein sequence ID" value="KAI3816346.1"/>
    <property type="molecule type" value="Genomic_DNA"/>
</dbReference>
<name>A0ACB9J9G2_9ASTR</name>
<reference evidence="1 2" key="2">
    <citation type="journal article" date="2022" name="Mol. Ecol. Resour.">
        <title>The genomes of chicory, endive, great burdock and yacon provide insights into Asteraceae paleo-polyploidization history and plant inulin production.</title>
        <authorList>
            <person name="Fan W."/>
            <person name="Wang S."/>
            <person name="Wang H."/>
            <person name="Wang A."/>
            <person name="Jiang F."/>
            <person name="Liu H."/>
            <person name="Zhao H."/>
            <person name="Xu D."/>
            <person name="Zhang Y."/>
        </authorList>
    </citation>
    <scope>NUCLEOTIDE SEQUENCE [LARGE SCALE GENOMIC DNA]</scope>
    <source>
        <strain evidence="2">cv. Yunnan</strain>
        <tissue evidence="1">Leaves</tissue>
    </source>
</reference>
<comment type="caution">
    <text evidence="1">The sequence shown here is derived from an EMBL/GenBank/DDBJ whole genome shotgun (WGS) entry which is preliminary data.</text>
</comment>
<protein>
    <submittedName>
        <fullName evidence="1">Uncharacterized protein</fullName>
    </submittedName>
</protein>
<organism evidence="1 2">
    <name type="scientific">Smallanthus sonchifolius</name>
    <dbReference type="NCBI Taxonomy" id="185202"/>
    <lineage>
        <taxon>Eukaryota</taxon>
        <taxon>Viridiplantae</taxon>
        <taxon>Streptophyta</taxon>
        <taxon>Embryophyta</taxon>
        <taxon>Tracheophyta</taxon>
        <taxon>Spermatophyta</taxon>
        <taxon>Magnoliopsida</taxon>
        <taxon>eudicotyledons</taxon>
        <taxon>Gunneridae</taxon>
        <taxon>Pentapetalae</taxon>
        <taxon>asterids</taxon>
        <taxon>campanulids</taxon>
        <taxon>Asterales</taxon>
        <taxon>Asteraceae</taxon>
        <taxon>Asteroideae</taxon>
        <taxon>Heliantheae alliance</taxon>
        <taxon>Millerieae</taxon>
        <taxon>Smallanthus</taxon>
    </lineage>
</organism>
<evidence type="ECO:0000313" key="2">
    <source>
        <dbReference type="Proteomes" id="UP001056120"/>
    </source>
</evidence>
<dbReference type="Proteomes" id="UP001056120">
    <property type="component" value="Linkage Group LG05"/>
</dbReference>
<accession>A0ACB9J9G2</accession>
<evidence type="ECO:0000313" key="1">
    <source>
        <dbReference type="EMBL" id="KAI3816346.1"/>
    </source>
</evidence>
<keyword evidence="2" id="KW-1185">Reference proteome</keyword>